<dbReference type="InterPro" id="IPR037068">
    <property type="entry name" value="DNA_primase_core_N_sf"/>
</dbReference>
<evidence type="ECO:0000256" key="2">
    <source>
        <dbReference type="ARBA" id="ARBA00022515"/>
    </source>
</evidence>
<reference evidence="16" key="1">
    <citation type="journal article" date="2019" name="Microbiol. Resour. Announc.">
        <title>Complete Genome Sequence of Rubrobacter xylanophilus Strain AA3-22, Isolated from Arima Onsen in Japan.</title>
        <authorList>
            <person name="Tomariguchi N."/>
            <person name="Miyazaki K."/>
        </authorList>
    </citation>
    <scope>NUCLEOTIDE SEQUENCE [LARGE SCALE GENOMIC DNA]</scope>
    <source>
        <strain evidence="16">AA3-22</strain>
    </source>
</reference>
<keyword evidence="8 13" id="KW-0862">Zinc</keyword>
<dbReference type="RefSeq" id="WP_143527047.1">
    <property type="nucleotide sequence ID" value="NZ_AP019791.1"/>
</dbReference>
<comment type="catalytic activity">
    <reaction evidence="12">
        <text>ssDNA + n NTP = ssDNA/pppN(pN)n-1 hybrid + (n-1) diphosphate.</text>
        <dbReference type="EC" id="2.7.7.101"/>
    </reaction>
</comment>
<dbReference type="NCBIfam" id="TIGR01391">
    <property type="entry name" value="dnaG"/>
    <property type="match status" value="1"/>
</dbReference>
<evidence type="ECO:0000256" key="3">
    <source>
        <dbReference type="ARBA" id="ARBA00022679"/>
    </source>
</evidence>
<dbReference type="InterPro" id="IPR002694">
    <property type="entry name" value="Znf_CHC2"/>
</dbReference>
<dbReference type="EMBL" id="AP019791">
    <property type="protein sequence ID" value="BBL78960.1"/>
    <property type="molecule type" value="Genomic_DNA"/>
</dbReference>
<evidence type="ECO:0000256" key="4">
    <source>
        <dbReference type="ARBA" id="ARBA00022695"/>
    </source>
</evidence>
<dbReference type="Pfam" id="PF01807">
    <property type="entry name" value="Zn_ribbon_DnaG"/>
    <property type="match status" value="1"/>
</dbReference>
<comment type="similarity">
    <text evidence="12 13">Belongs to the DnaG primase family.</text>
</comment>
<dbReference type="SUPFAM" id="SSF56731">
    <property type="entry name" value="DNA primase core"/>
    <property type="match status" value="1"/>
</dbReference>
<dbReference type="Gene3D" id="3.90.980.10">
    <property type="entry name" value="DNA primase, catalytic core, N-terminal domain"/>
    <property type="match status" value="1"/>
</dbReference>
<protein>
    <recommendedName>
        <fullName evidence="12 13">DNA primase</fullName>
        <ecNumber evidence="12">2.7.7.101</ecNumber>
    </recommendedName>
</protein>
<evidence type="ECO:0000313" key="16">
    <source>
        <dbReference type="EMBL" id="BBL78960.1"/>
    </source>
</evidence>
<dbReference type="PANTHER" id="PTHR30313">
    <property type="entry name" value="DNA PRIMASE"/>
    <property type="match status" value="1"/>
</dbReference>
<evidence type="ECO:0000256" key="10">
    <source>
        <dbReference type="ARBA" id="ARBA00023125"/>
    </source>
</evidence>
<dbReference type="InterPro" id="IPR036977">
    <property type="entry name" value="DNA_primase_Znf_CHC2"/>
</dbReference>
<dbReference type="InterPro" id="IPR013264">
    <property type="entry name" value="DNAG_N"/>
</dbReference>
<dbReference type="Gene3D" id="3.40.1360.10">
    <property type="match status" value="1"/>
</dbReference>
<dbReference type="HAMAP" id="MF_00974">
    <property type="entry name" value="DNA_primase_DnaG"/>
    <property type="match status" value="1"/>
</dbReference>
<dbReference type="EC" id="2.7.7.101" evidence="12"/>
<comment type="function">
    <text evidence="12 13">RNA polymerase that catalyzes the synthesis of short RNA molecules used as primers for DNA polymerase during DNA replication.</text>
</comment>
<dbReference type="PROSITE" id="PS50880">
    <property type="entry name" value="TOPRIM"/>
    <property type="match status" value="1"/>
</dbReference>
<dbReference type="InterPro" id="IPR030846">
    <property type="entry name" value="DnaG_bac"/>
</dbReference>
<dbReference type="InterPro" id="IPR006171">
    <property type="entry name" value="TOPRIM_dom"/>
</dbReference>
<dbReference type="InterPro" id="IPR050219">
    <property type="entry name" value="DnaG_primase"/>
</dbReference>
<dbReference type="Pfam" id="PF08275">
    <property type="entry name" value="DNAG_N"/>
    <property type="match status" value="1"/>
</dbReference>
<keyword evidence="1 12" id="KW-0240">DNA-directed RNA polymerase</keyword>
<accession>A0A510HG76</accession>
<dbReference type="SMART" id="SM00400">
    <property type="entry name" value="ZnF_CHCC"/>
    <property type="match status" value="1"/>
</dbReference>
<dbReference type="Pfam" id="PF10410">
    <property type="entry name" value="DnaB_bind"/>
    <property type="match status" value="1"/>
</dbReference>
<dbReference type="GO" id="GO:0003899">
    <property type="term" value="F:DNA-directed RNA polymerase activity"/>
    <property type="evidence" value="ECO:0007669"/>
    <property type="project" value="UniProtKB-UniRule"/>
</dbReference>
<dbReference type="PANTHER" id="PTHR30313:SF2">
    <property type="entry name" value="DNA PRIMASE"/>
    <property type="match status" value="1"/>
</dbReference>
<comment type="caution">
    <text evidence="12">Lacks conserved residue(s) required for the propagation of feature annotation.</text>
</comment>
<dbReference type="Pfam" id="PF13662">
    <property type="entry name" value="Toprim_4"/>
    <property type="match status" value="1"/>
</dbReference>
<organism evidence="16 17">
    <name type="scientific">Rubrobacter xylanophilus</name>
    <dbReference type="NCBI Taxonomy" id="49319"/>
    <lineage>
        <taxon>Bacteria</taxon>
        <taxon>Bacillati</taxon>
        <taxon>Actinomycetota</taxon>
        <taxon>Rubrobacteria</taxon>
        <taxon>Rubrobacterales</taxon>
        <taxon>Rubrobacteraceae</taxon>
        <taxon>Rubrobacter</taxon>
    </lineage>
</organism>
<keyword evidence="9" id="KW-0460">Magnesium</keyword>
<evidence type="ECO:0000256" key="13">
    <source>
        <dbReference type="PIRNR" id="PIRNR002811"/>
    </source>
</evidence>
<keyword evidence="10 12" id="KW-0238">DNA-binding</keyword>
<evidence type="ECO:0000256" key="1">
    <source>
        <dbReference type="ARBA" id="ARBA00022478"/>
    </source>
</evidence>
<dbReference type="PIRSF" id="PIRSF002811">
    <property type="entry name" value="DnaG"/>
    <property type="match status" value="1"/>
</dbReference>
<keyword evidence="5 12" id="KW-0235">DNA replication</keyword>
<keyword evidence="7 14" id="KW-0863">Zinc-finger</keyword>
<proteinExistence type="inferred from homology"/>
<evidence type="ECO:0000256" key="12">
    <source>
        <dbReference type="HAMAP-Rule" id="MF_00974"/>
    </source>
</evidence>
<keyword evidence="6 13" id="KW-0479">Metal-binding</keyword>
<comment type="cofactor">
    <cofactor evidence="13 14">
        <name>Zn(2+)</name>
        <dbReference type="ChEBI" id="CHEBI:29105"/>
    </cofactor>
    <text evidence="13 14">Binds 1 zinc ion per monomer.</text>
</comment>
<evidence type="ECO:0000256" key="14">
    <source>
        <dbReference type="PIRSR" id="PIRSR002811-1"/>
    </source>
</evidence>
<dbReference type="GO" id="GO:0005737">
    <property type="term" value="C:cytoplasm"/>
    <property type="evidence" value="ECO:0007669"/>
    <property type="project" value="TreeGrafter"/>
</dbReference>
<name>A0A510HG76_9ACTN</name>
<keyword evidence="2 12" id="KW-0639">Primosome</keyword>
<dbReference type="SMART" id="SM00493">
    <property type="entry name" value="TOPRIM"/>
    <property type="match status" value="1"/>
</dbReference>
<dbReference type="SUPFAM" id="SSF57783">
    <property type="entry name" value="Zinc beta-ribbon"/>
    <property type="match status" value="1"/>
</dbReference>
<feature type="domain" description="Toprim" evidence="15">
    <location>
        <begin position="255"/>
        <end position="338"/>
    </location>
</feature>
<keyword evidence="3 12" id="KW-0808">Transferase</keyword>
<evidence type="ECO:0000256" key="7">
    <source>
        <dbReference type="ARBA" id="ARBA00022771"/>
    </source>
</evidence>
<feature type="zinc finger region" description="CHC2-type" evidence="14">
    <location>
        <begin position="38"/>
        <end position="64"/>
    </location>
</feature>
<keyword evidence="17" id="KW-1185">Reference proteome</keyword>
<dbReference type="Gene3D" id="3.90.580.10">
    <property type="entry name" value="Zinc finger, CHC2-type domain"/>
    <property type="match status" value="1"/>
</dbReference>
<evidence type="ECO:0000256" key="8">
    <source>
        <dbReference type="ARBA" id="ARBA00022833"/>
    </source>
</evidence>
<dbReference type="FunFam" id="3.90.580.10:FF:000001">
    <property type="entry name" value="DNA primase"/>
    <property type="match status" value="1"/>
</dbReference>
<dbReference type="AlphaFoldDB" id="A0A510HG76"/>
<evidence type="ECO:0000256" key="6">
    <source>
        <dbReference type="ARBA" id="ARBA00022723"/>
    </source>
</evidence>
<evidence type="ECO:0000259" key="15">
    <source>
        <dbReference type="PROSITE" id="PS50880"/>
    </source>
</evidence>
<evidence type="ECO:0000313" key="17">
    <source>
        <dbReference type="Proteomes" id="UP000318065"/>
    </source>
</evidence>
<keyword evidence="4 12" id="KW-0548">Nucleotidyltransferase</keyword>
<dbReference type="InterPro" id="IPR034151">
    <property type="entry name" value="TOPRIM_DnaG_bac"/>
</dbReference>
<comment type="subunit">
    <text evidence="12">Monomer. Interacts with DnaB.</text>
</comment>
<dbReference type="GO" id="GO:0003677">
    <property type="term" value="F:DNA binding"/>
    <property type="evidence" value="ECO:0007669"/>
    <property type="project" value="UniProtKB-KW"/>
</dbReference>
<dbReference type="OrthoDB" id="9803773at2"/>
<evidence type="ECO:0000256" key="9">
    <source>
        <dbReference type="ARBA" id="ARBA00022842"/>
    </source>
</evidence>
<dbReference type="GO" id="GO:0008270">
    <property type="term" value="F:zinc ion binding"/>
    <property type="evidence" value="ECO:0007669"/>
    <property type="project" value="UniProtKB-KW"/>
</dbReference>
<dbReference type="InterPro" id="IPR006295">
    <property type="entry name" value="DNA_primase_DnaG"/>
</dbReference>
<gene>
    <name evidence="12" type="primary">dnaG</name>
    <name evidence="16" type="ORF">RxyAA322_08140</name>
</gene>
<dbReference type="GO" id="GO:1990077">
    <property type="term" value="C:primosome complex"/>
    <property type="evidence" value="ECO:0007669"/>
    <property type="project" value="UniProtKB-KW"/>
</dbReference>
<sequence>MRIARQSIEELRETADIVEVASEFTALRRQGTRFVGLCPYPDHQEKTPSFSVSPEKGFYYCFGCSRGGDAIKLVEDLKSLPFAEAVAHLAERYNIELRFEGGAPPEKTSRRREIHKALAAAAVYYHRVLMRSKSQEAERARRYLLGRGLNVSTIGEFRVGLAPSGGGFVGTAARLGFGRGVLEAAGLLSRGGRERFSGRITFPISDRRGRIAGFGARVLGEGGPKYLNSPETEVFDKRNLLYGFPQVMEAMRRERVALVVEGYTDVLMLYQSGVRNAVATLGTSITASHLRLLSGYADEIYILFDPDAAGEKAVERAAAAAAELKLGLKVLRLPEDPADWLRGHTGEEFLELLPGAESALSYVLRRKAERVRLADTAERARALEEVRALLQKIEDPVFRHDAQRLASEALGVAPHVLVPDRGRGEERRRSVSTAELRDPHEEAGRDVLALMLVRQDLVSDFLREGFPVAGLDAPLRFDAEDFATARQARLFELLQHRVGIAVDHLLSDEELRPFADLLAALVETGERLRPSTTAAREICLRLAILSRQRRKRQTTDISRKEALQSEIRLLREAQRTLASREA</sequence>
<dbReference type="InterPro" id="IPR019475">
    <property type="entry name" value="DNA_primase_DnaB-bd"/>
</dbReference>
<keyword evidence="11 12" id="KW-0804">Transcription</keyword>
<evidence type="ECO:0000256" key="5">
    <source>
        <dbReference type="ARBA" id="ARBA00022705"/>
    </source>
</evidence>
<evidence type="ECO:0000256" key="11">
    <source>
        <dbReference type="ARBA" id="ARBA00023163"/>
    </source>
</evidence>
<dbReference type="GO" id="GO:0006269">
    <property type="term" value="P:DNA replication, synthesis of primer"/>
    <property type="evidence" value="ECO:0007669"/>
    <property type="project" value="UniProtKB-UniRule"/>
</dbReference>
<dbReference type="GO" id="GO:0000428">
    <property type="term" value="C:DNA-directed RNA polymerase complex"/>
    <property type="evidence" value="ECO:0007669"/>
    <property type="project" value="UniProtKB-KW"/>
</dbReference>
<dbReference type="CDD" id="cd03364">
    <property type="entry name" value="TOPRIM_DnaG_primases"/>
    <property type="match status" value="1"/>
</dbReference>
<dbReference type="Proteomes" id="UP000318065">
    <property type="component" value="Chromosome"/>
</dbReference>